<dbReference type="AlphaFoldDB" id="A0A1W2HBW3"/>
<dbReference type="Gene3D" id="3.40.50.150">
    <property type="entry name" value="Vaccinia Virus protein VP39"/>
    <property type="match status" value="1"/>
</dbReference>
<dbReference type="InterPro" id="IPR029063">
    <property type="entry name" value="SAM-dependent_MTases_sf"/>
</dbReference>
<evidence type="ECO:0000313" key="1">
    <source>
        <dbReference type="EMBL" id="SMD46066.1"/>
    </source>
</evidence>
<dbReference type="RefSeq" id="WP_084123011.1">
    <property type="nucleotide sequence ID" value="NZ_LT838813.1"/>
</dbReference>
<name>A0A1W2HBW3_9BACT</name>
<dbReference type="OrthoDB" id="9767869at2"/>
<dbReference type="Pfam" id="PF13489">
    <property type="entry name" value="Methyltransf_23"/>
    <property type="match status" value="1"/>
</dbReference>
<dbReference type="EMBL" id="LT838813">
    <property type="protein sequence ID" value="SMD46066.1"/>
    <property type="molecule type" value="Genomic_DNA"/>
</dbReference>
<evidence type="ECO:0000313" key="2">
    <source>
        <dbReference type="Proteomes" id="UP000192333"/>
    </source>
</evidence>
<organism evidence="1 2">
    <name type="scientific">Aquiflexum balticum DSM 16537</name>
    <dbReference type="NCBI Taxonomy" id="758820"/>
    <lineage>
        <taxon>Bacteria</taxon>
        <taxon>Pseudomonadati</taxon>
        <taxon>Bacteroidota</taxon>
        <taxon>Cytophagia</taxon>
        <taxon>Cytophagales</taxon>
        <taxon>Cyclobacteriaceae</taxon>
        <taxon>Aquiflexum</taxon>
    </lineage>
</organism>
<dbReference type="GO" id="GO:0032259">
    <property type="term" value="P:methylation"/>
    <property type="evidence" value="ECO:0007669"/>
    <property type="project" value="UniProtKB-KW"/>
</dbReference>
<keyword evidence="1" id="KW-0808">Transferase</keyword>
<dbReference type="GO" id="GO:0008168">
    <property type="term" value="F:methyltransferase activity"/>
    <property type="evidence" value="ECO:0007669"/>
    <property type="project" value="UniProtKB-KW"/>
</dbReference>
<proteinExistence type="predicted"/>
<dbReference type="Proteomes" id="UP000192333">
    <property type="component" value="Chromosome I"/>
</dbReference>
<sequence length="211" mass="24956">MIKKILNKIKQKLSFRNSGYYWDERYKKGGNSGPGSYDHLAEFKAEVINDFVKNNQVNTVIEFGCGDGNQLKYFEFHHYTGFDVSTEAIKNIKETFKNDSSKEFYHLSEYANQKSDLTLSLDVIFHLVEDKTFEDYMIRLFSSAKRYVIIYSSDSDVQYPIQSIHVKHRKFSDWVNNQKIPFKLIKRINNKYPYDGSNETSYSDFFVFERI</sequence>
<keyword evidence="2" id="KW-1185">Reference proteome</keyword>
<keyword evidence="1" id="KW-0489">Methyltransferase</keyword>
<reference evidence="2" key="1">
    <citation type="submission" date="2017-04" db="EMBL/GenBank/DDBJ databases">
        <authorList>
            <person name="Varghese N."/>
            <person name="Submissions S."/>
        </authorList>
    </citation>
    <scope>NUCLEOTIDE SEQUENCE [LARGE SCALE GENOMIC DNA]</scope>
    <source>
        <strain evidence="2">DSM 16537</strain>
    </source>
</reference>
<dbReference type="STRING" id="758820.SAMN00777080_4745"/>
<accession>A0A1W2HBW3</accession>
<gene>
    <name evidence="1" type="ORF">SAMN00777080_4745</name>
</gene>
<protein>
    <submittedName>
        <fullName evidence="1">Methyltransferase domain-containing protein</fullName>
    </submittedName>
</protein>
<dbReference type="SUPFAM" id="SSF53335">
    <property type="entry name" value="S-adenosyl-L-methionine-dependent methyltransferases"/>
    <property type="match status" value="1"/>
</dbReference>